<dbReference type="InterPro" id="IPR022663">
    <property type="entry name" value="DapB_C"/>
</dbReference>
<dbReference type="InterPro" id="IPR036291">
    <property type="entry name" value="NAD(P)-bd_dom_sf"/>
</dbReference>
<evidence type="ECO:0000256" key="13">
    <source>
        <dbReference type="HAMAP-Rule" id="MF_00102"/>
    </source>
</evidence>
<evidence type="ECO:0000256" key="4">
    <source>
        <dbReference type="ARBA" id="ARBA00022857"/>
    </source>
</evidence>
<dbReference type="Pfam" id="PF01113">
    <property type="entry name" value="DapB_N"/>
    <property type="match status" value="1"/>
</dbReference>
<feature type="binding site" evidence="13">
    <location>
        <position position="165"/>
    </location>
    <ligand>
        <name>(S)-2,3,4,5-tetrahydrodipicolinate</name>
        <dbReference type="ChEBI" id="CHEBI:16845"/>
    </ligand>
</feature>
<dbReference type="InterPro" id="IPR022664">
    <property type="entry name" value="DapB_N_CS"/>
</dbReference>
<dbReference type="UniPathway" id="UPA00034">
    <property type="reaction ID" value="UER00018"/>
</dbReference>
<accession>A0A3T0E5W3</accession>
<comment type="similarity">
    <text evidence="1 13">Belongs to the DapB family.</text>
</comment>
<dbReference type="GO" id="GO:0051287">
    <property type="term" value="F:NAD binding"/>
    <property type="evidence" value="ECO:0007669"/>
    <property type="project" value="UniProtKB-UniRule"/>
</dbReference>
<evidence type="ECO:0000256" key="7">
    <source>
        <dbReference type="ARBA" id="ARBA00023027"/>
    </source>
</evidence>
<dbReference type="SUPFAM" id="SSF55347">
    <property type="entry name" value="Glyceraldehyde-3-phosphate dehydrogenase-like, C-terminal domain"/>
    <property type="match status" value="1"/>
</dbReference>
<reference evidence="16 17" key="1">
    <citation type="submission" date="2016-12" db="EMBL/GenBank/DDBJ databases">
        <title>The genome of dimorphic prosthecate Glycocaulis alkaliphilus 6b-8t, isolated from crude oil dictates its adaptability in petroleum environments.</title>
        <authorList>
            <person name="Wu X.-L."/>
            <person name="Geng S."/>
        </authorList>
    </citation>
    <scope>NUCLEOTIDE SEQUENCE [LARGE SCALE GENOMIC DNA]</scope>
    <source>
        <strain evidence="16 17">6B-8</strain>
    </source>
</reference>
<evidence type="ECO:0000256" key="1">
    <source>
        <dbReference type="ARBA" id="ARBA00006642"/>
    </source>
</evidence>
<dbReference type="GO" id="GO:0050661">
    <property type="term" value="F:NADP binding"/>
    <property type="evidence" value="ECO:0007669"/>
    <property type="project" value="UniProtKB-UniRule"/>
</dbReference>
<dbReference type="InterPro" id="IPR023940">
    <property type="entry name" value="DHDPR_bac"/>
</dbReference>
<dbReference type="EMBL" id="CP018911">
    <property type="protein sequence ID" value="AZU02692.1"/>
    <property type="molecule type" value="Genomic_DNA"/>
</dbReference>
<dbReference type="PROSITE" id="PS01298">
    <property type="entry name" value="DAPB"/>
    <property type="match status" value="1"/>
</dbReference>
<proteinExistence type="inferred from homology"/>
<dbReference type="Pfam" id="PF05173">
    <property type="entry name" value="DapB_C"/>
    <property type="match status" value="1"/>
</dbReference>
<dbReference type="GO" id="GO:0005737">
    <property type="term" value="C:cytoplasm"/>
    <property type="evidence" value="ECO:0007669"/>
    <property type="project" value="UniProtKB-SubCell"/>
</dbReference>
<evidence type="ECO:0000256" key="2">
    <source>
        <dbReference type="ARBA" id="ARBA00022490"/>
    </source>
</evidence>
<keyword evidence="17" id="KW-1185">Reference proteome</keyword>
<dbReference type="InterPro" id="IPR000846">
    <property type="entry name" value="DapB_N"/>
</dbReference>
<comment type="function">
    <text evidence="13">Catalyzes the conversion of 4-hydroxy-tetrahydrodipicolinate (HTPA) to tetrahydrodipicolinate.</text>
</comment>
<keyword evidence="4 13" id="KW-0521">NADP</keyword>
<dbReference type="NCBIfam" id="TIGR00036">
    <property type="entry name" value="dapB"/>
    <property type="match status" value="1"/>
</dbReference>
<evidence type="ECO:0000256" key="11">
    <source>
        <dbReference type="ARBA" id="ARBA00049080"/>
    </source>
</evidence>
<comment type="caution">
    <text evidence="13">Lacks conserved residue(s) required for the propagation of feature annotation.</text>
</comment>
<keyword evidence="6 13" id="KW-0560">Oxidoreductase</keyword>
<feature type="active site" description="Proton donor/acceptor" evidence="13">
    <location>
        <position position="164"/>
    </location>
</feature>
<evidence type="ECO:0000313" key="17">
    <source>
        <dbReference type="Proteomes" id="UP000286954"/>
    </source>
</evidence>
<evidence type="ECO:0000256" key="5">
    <source>
        <dbReference type="ARBA" id="ARBA00022915"/>
    </source>
</evidence>
<dbReference type="Proteomes" id="UP000286954">
    <property type="component" value="Chromosome"/>
</dbReference>
<dbReference type="AlphaFoldDB" id="A0A3T0E5W3"/>
<comment type="subunit">
    <text evidence="13">Homotetramer.</text>
</comment>
<evidence type="ECO:0000256" key="3">
    <source>
        <dbReference type="ARBA" id="ARBA00022605"/>
    </source>
</evidence>
<evidence type="ECO:0000256" key="8">
    <source>
        <dbReference type="ARBA" id="ARBA00023154"/>
    </source>
</evidence>
<keyword evidence="7 13" id="KW-0520">NAD</keyword>
<comment type="caution">
    <text evidence="13">Was originally thought to be a dihydrodipicolinate reductase (DHDPR), catalyzing the conversion of dihydrodipicolinate to tetrahydrodipicolinate. However, it was shown in E.coli that the substrate of the enzymatic reaction is not dihydrodipicolinate (DHDP) but in fact (2S,4S)-4-hydroxy-2,3,4,5-tetrahydrodipicolinic acid (HTPA), the product released by the DapA-catalyzed reaction.</text>
</comment>
<dbReference type="SUPFAM" id="SSF51735">
    <property type="entry name" value="NAD(P)-binding Rossmann-fold domains"/>
    <property type="match status" value="1"/>
</dbReference>
<keyword evidence="3 13" id="KW-0028">Amino-acid biosynthesis</keyword>
<dbReference type="KEGG" id="gak:X907_0142"/>
<comment type="catalytic activity">
    <reaction evidence="12 13">
        <text>(S)-2,3,4,5-tetrahydrodipicolinate + NAD(+) + H2O = (2S,4S)-4-hydroxy-2,3,4,5-tetrahydrodipicolinate + NADH + H(+)</text>
        <dbReference type="Rhea" id="RHEA:35323"/>
        <dbReference type="ChEBI" id="CHEBI:15377"/>
        <dbReference type="ChEBI" id="CHEBI:15378"/>
        <dbReference type="ChEBI" id="CHEBI:16845"/>
        <dbReference type="ChEBI" id="CHEBI:57540"/>
        <dbReference type="ChEBI" id="CHEBI:57945"/>
        <dbReference type="ChEBI" id="CHEBI:67139"/>
        <dbReference type="EC" id="1.17.1.8"/>
    </reaction>
</comment>
<keyword evidence="5 13" id="KW-0220">Diaminopimelate biosynthesis</keyword>
<sequence>MTIAPGKVLKIAVLGASGRLGRLIMAEIMRRPDMELVAGVVRHDSVMLGADLGELAETSLAGIETSVSMRDAADAADLVIDVSAPQASAAFARQITERGGPPFVCGVTGLGADDMAALEAAAQSVPVLYARNFSLGAAVMRWLTAEAARLMPAEQFDLEIVETHHRRKVDAPSGTALAIGEAAAQARGLELGTQAIFDRPRQGAARPVGAIGFSAIRGGGAIGEHSALFLGAFEELEVRHRANDRFIFARGAIEAGKWLTGQKPGFYGIEDVLGLN</sequence>
<feature type="binding site" evidence="13">
    <location>
        <begin position="130"/>
        <end position="133"/>
    </location>
    <ligand>
        <name>NAD(+)</name>
        <dbReference type="ChEBI" id="CHEBI:57540"/>
    </ligand>
</feature>
<gene>
    <name evidence="13" type="primary">dapB</name>
    <name evidence="16" type="ORF">X907_0142</name>
</gene>
<feature type="domain" description="Dihydrodipicolinate reductase N-terminal" evidence="14">
    <location>
        <begin position="10"/>
        <end position="133"/>
    </location>
</feature>
<keyword evidence="2 13" id="KW-0963">Cytoplasm</keyword>
<dbReference type="GO" id="GO:0016726">
    <property type="term" value="F:oxidoreductase activity, acting on CH or CH2 groups, NAD or NADP as acceptor"/>
    <property type="evidence" value="ECO:0007669"/>
    <property type="project" value="UniProtKB-UniRule"/>
</dbReference>
<dbReference type="HAMAP" id="MF_00102">
    <property type="entry name" value="DapB"/>
    <property type="match status" value="1"/>
</dbReference>
<protein>
    <recommendedName>
        <fullName evidence="10 13">4-hydroxy-tetrahydrodipicolinate reductase</fullName>
        <shortName evidence="13">HTPA reductase</shortName>
        <ecNumber evidence="10 13">1.17.1.8</ecNumber>
    </recommendedName>
</protein>
<dbReference type="PANTHER" id="PTHR20836:SF0">
    <property type="entry name" value="4-HYDROXY-TETRAHYDRODIPICOLINATE REDUCTASE 1, CHLOROPLASTIC-RELATED"/>
    <property type="match status" value="1"/>
</dbReference>
<keyword evidence="8 13" id="KW-0457">Lysine biosynthesis</keyword>
<dbReference type="Gene3D" id="3.40.50.720">
    <property type="entry name" value="NAD(P)-binding Rossmann-like Domain"/>
    <property type="match status" value="1"/>
</dbReference>
<comment type="pathway">
    <text evidence="9 13">Amino-acid biosynthesis; L-lysine biosynthesis via DAP pathway; (S)-tetrahydrodipicolinate from L-aspartate: step 4/4.</text>
</comment>
<comment type="subcellular location">
    <subcellularLocation>
        <location evidence="13">Cytoplasm</location>
    </subcellularLocation>
</comment>
<evidence type="ECO:0000256" key="6">
    <source>
        <dbReference type="ARBA" id="ARBA00023002"/>
    </source>
</evidence>
<dbReference type="CDD" id="cd02274">
    <property type="entry name" value="DHDPR_N"/>
    <property type="match status" value="1"/>
</dbReference>
<organism evidence="16 17">
    <name type="scientific">Glycocaulis alkaliphilus</name>
    <dbReference type="NCBI Taxonomy" id="1434191"/>
    <lineage>
        <taxon>Bacteria</taxon>
        <taxon>Pseudomonadati</taxon>
        <taxon>Pseudomonadota</taxon>
        <taxon>Alphaproteobacteria</taxon>
        <taxon>Maricaulales</taxon>
        <taxon>Maricaulaceae</taxon>
        <taxon>Glycocaulis</taxon>
    </lineage>
</organism>
<dbReference type="GO" id="GO:0009089">
    <property type="term" value="P:lysine biosynthetic process via diaminopimelate"/>
    <property type="evidence" value="ECO:0007669"/>
    <property type="project" value="UniProtKB-UniRule"/>
</dbReference>
<feature type="domain" description="Dihydrodipicolinate reductase C-terminal" evidence="15">
    <location>
        <begin position="136"/>
        <end position="273"/>
    </location>
</feature>
<name>A0A3T0E5W3_9PROT</name>
<dbReference type="PANTHER" id="PTHR20836">
    <property type="entry name" value="DIHYDRODIPICOLINATE REDUCTASE"/>
    <property type="match status" value="1"/>
</dbReference>
<feature type="binding site" evidence="13">
    <location>
        <begin position="106"/>
        <end position="108"/>
    </location>
    <ligand>
        <name>NAD(+)</name>
        <dbReference type="ChEBI" id="CHEBI:57540"/>
    </ligand>
</feature>
<dbReference type="GO" id="GO:0008839">
    <property type="term" value="F:4-hydroxy-tetrahydrodipicolinate reductase"/>
    <property type="evidence" value="ECO:0007669"/>
    <property type="project" value="UniProtKB-UniRule"/>
</dbReference>
<feature type="binding site" evidence="13">
    <location>
        <begin position="15"/>
        <end position="20"/>
    </location>
    <ligand>
        <name>NAD(+)</name>
        <dbReference type="ChEBI" id="CHEBI:57540"/>
    </ligand>
</feature>
<evidence type="ECO:0000256" key="9">
    <source>
        <dbReference type="ARBA" id="ARBA00037922"/>
    </source>
</evidence>
<evidence type="ECO:0000313" key="16">
    <source>
        <dbReference type="EMBL" id="AZU02692.1"/>
    </source>
</evidence>
<dbReference type="Gene3D" id="3.30.360.10">
    <property type="entry name" value="Dihydrodipicolinate Reductase, domain 2"/>
    <property type="match status" value="1"/>
</dbReference>
<comment type="catalytic activity">
    <reaction evidence="11 13">
        <text>(S)-2,3,4,5-tetrahydrodipicolinate + NADP(+) + H2O = (2S,4S)-4-hydroxy-2,3,4,5-tetrahydrodipicolinate + NADPH + H(+)</text>
        <dbReference type="Rhea" id="RHEA:35331"/>
        <dbReference type="ChEBI" id="CHEBI:15377"/>
        <dbReference type="ChEBI" id="CHEBI:15378"/>
        <dbReference type="ChEBI" id="CHEBI:16845"/>
        <dbReference type="ChEBI" id="CHEBI:57783"/>
        <dbReference type="ChEBI" id="CHEBI:58349"/>
        <dbReference type="ChEBI" id="CHEBI:67139"/>
        <dbReference type="EC" id="1.17.1.8"/>
    </reaction>
</comment>
<feature type="active site" description="Proton donor" evidence="13">
    <location>
        <position position="168"/>
    </location>
</feature>
<dbReference type="EC" id="1.17.1.8" evidence="10 13"/>
<evidence type="ECO:0000256" key="12">
    <source>
        <dbReference type="ARBA" id="ARBA00049396"/>
    </source>
</evidence>
<evidence type="ECO:0000259" key="15">
    <source>
        <dbReference type="Pfam" id="PF05173"/>
    </source>
</evidence>
<evidence type="ECO:0000259" key="14">
    <source>
        <dbReference type="Pfam" id="PF01113"/>
    </source>
</evidence>
<dbReference type="GO" id="GO:0019877">
    <property type="term" value="P:diaminopimelate biosynthetic process"/>
    <property type="evidence" value="ECO:0007669"/>
    <property type="project" value="UniProtKB-UniRule"/>
</dbReference>
<evidence type="ECO:0000256" key="10">
    <source>
        <dbReference type="ARBA" id="ARBA00038983"/>
    </source>
</evidence>
<dbReference type="RefSeq" id="WP_233352441.1">
    <property type="nucleotide sequence ID" value="NZ_BMFB01000004.1"/>
</dbReference>
<feature type="binding site" evidence="13">
    <location>
        <begin position="174"/>
        <end position="175"/>
    </location>
    <ligand>
        <name>(S)-2,3,4,5-tetrahydrodipicolinate</name>
        <dbReference type="ChEBI" id="CHEBI:16845"/>
    </ligand>
</feature>
<dbReference type="PIRSF" id="PIRSF000161">
    <property type="entry name" value="DHPR"/>
    <property type="match status" value="1"/>
</dbReference>